<evidence type="ECO:0000256" key="13">
    <source>
        <dbReference type="ARBA" id="ARBA00023027"/>
    </source>
</evidence>
<comment type="similarity">
    <text evidence="3 18">Belongs to the complex I subunit 2 family.</text>
</comment>
<proteinExistence type="inferred from homology"/>
<geneLocation type="mitochondrion" evidence="20"/>
<evidence type="ECO:0000256" key="10">
    <source>
        <dbReference type="ARBA" id="ARBA00022967"/>
    </source>
</evidence>
<feature type="transmembrane region" description="Helical" evidence="18">
    <location>
        <begin position="186"/>
        <end position="205"/>
    </location>
</feature>
<dbReference type="InterPro" id="IPR003917">
    <property type="entry name" value="NADH_UbQ_OxRdtase_chain2"/>
</dbReference>
<dbReference type="PRINTS" id="PR01436">
    <property type="entry name" value="NADHDHGNASE2"/>
</dbReference>
<feature type="transmembrane region" description="Helical" evidence="18">
    <location>
        <begin position="260"/>
        <end position="280"/>
    </location>
</feature>
<sequence>MKANLSKIMFMNTFMVGIMMSISSNNWILIWCGLEISMISFIPLMVSKKIISAESSIKYFIVQSVSSSLLMLGMLIMIMKGGYNYDYMVKSSLLMKMGVAPFHNWILTVIEGLNPLMMLIMLTINKLAPITILSYMMNSMIMLICLNMIIASTMSINQNSIKKLLTYSSIFNLALILMIIKMNLMWLLYLLVYSILLFMMTVLMKNLKIMYINQIIIVDNKMLNKMLIWTIMLSMGGMPPLVGFSIKYMVLQFMVSMKMYTTLMILVITSLIMMMMYLRMTFISVMNSSMVIKYVSFNKKLVSSIMLTINVMIIPLMFSTKLLN</sequence>
<evidence type="ECO:0000256" key="16">
    <source>
        <dbReference type="ARBA" id="ARBA00023136"/>
    </source>
</evidence>
<keyword evidence="8 18" id="KW-0812">Transmembrane</keyword>
<keyword evidence="7 18" id="KW-0679">Respiratory chain</keyword>
<keyword evidence="14 18" id="KW-0830">Ubiquinone</keyword>
<evidence type="ECO:0000256" key="4">
    <source>
        <dbReference type="ARBA" id="ARBA00012944"/>
    </source>
</evidence>
<name>A0A872PM54_9HEMI</name>
<feature type="transmembrane region" description="Helical" evidence="18">
    <location>
        <begin position="59"/>
        <end position="83"/>
    </location>
</feature>
<evidence type="ECO:0000256" key="12">
    <source>
        <dbReference type="ARBA" id="ARBA00022989"/>
    </source>
</evidence>
<evidence type="ECO:0000256" key="6">
    <source>
        <dbReference type="ARBA" id="ARBA00022448"/>
    </source>
</evidence>
<dbReference type="PANTHER" id="PTHR46552">
    <property type="entry name" value="NADH-UBIQUINONE OXIDOREDUCTASE CHAIN 2"/>
    <property type="match status" value="1"/>
</dbReference>
<evidence type="ECO:0000256" key="2">
    <source>
        <dbReference type="ARBA" id="ARBA00004448"/>
    </source>
</evidence>
<dbReference type="GO" id="GO:0006120">
    <property type="term" value="P:mitochondrial electron transport, NADH to ubiquinone"/>
    <property type="evidence" value="ECO:0007669"/>
    <property type="project" value="InterPro"/>
</dbReference>
<dbReference type="InterPro" id="IPR050175">
    <property type="entry name" value="Complex_I_Subunit_2"/>
</dbReference>
<evidence type="ECO:0000256" key="8">
    <source>
        <dbReference type="ARBA" id="ARBA00022692"/>
    </source>
</evidence>
<evidence type="ECO:0000256" key="11">
    <source>
        <dbReference type="ARBA" id="ARBA00022982"/>
    </source>
</evidence>
<feature type="transmembrane region" description="Helical" evidence="18">
    <location>
        <begin position="226"/>
        <end position="248"/>
    </location>
</feature>
<dbReference type="EMBL" id="MT683892">
    <property type="protein sequence ID" value="QOX09877.1"/>
    <property type="molecule type" value="Genomic_DNA"/>
</dbReference>
<keyword evidence="12 18" id="KW-1133">Transmembrane helix</keyword>
<feature type="transmembrane region" description="Helical" evidence="18">
    <location>
        <begin position="28"/>
        <end position="47"/>
    </location>
</feature>
<comment type="function">
    <text evidence="18">Core subunit of the mitochondrial membrane respiratory chain NADH dehydrogenase (Complex I) which catalyzes electron transfer from NADH through the respiratory chain, using ubiquinone as an electron acceptor. Essential for the catalytic activity and assembly of complex I.</text>
</comment>
<evidence type="ECO:0000256" key="14">
    <source>
        <dbReference type="ARBA" id="ARBA00023075"/>
    </source>
</evidence>
<evidence type="ECO:0000256" key="1">
    <source>
        <dbReference type="ARBA" id="ARBA00003257"/>
    </source>
</evidence>
<evidence type="ECO:0000256" key="5">
    <source>
        <dbReference type="ARBA" id="ARBA00021008"/>
    </source>
</evidence>
<evidence type="ECO:0000256" key="18">
    <source>
        <dbReference type="RuleBase" id="RU003403"/>
    </source>
</evidence>
<keyword evidence="13 18" id="KW-0520">NAD</keyword>
<feature type="transmembrane region" description="Helical" evidence="18">
    <location>
        <begin position="164"/>
        <end position="180"/>
    </location>
</feature>
<organism evidence="20">
    <name type="scientific">Limassolla sp. XZ-2020</name>
    <dbReference type="NCBI Taxonomy" id="2783704"/>
    <lineage>
        <taxon>Eukaryota</taxon>
        <taxon>Metazoa</taxon>
        <taxon>Ecdysozoa</taxon>
        <taxon>Arthropoda</taxon>
        <taxon>Hexapoda</taxon>
        <taxon>Insecta</taxon>
        <taxon>Pterygota</taxon>
        <taxon>Neoptera</taxon>
        <taxon>Paraneoptera</taxon>
        <taxon>Hemiptera</taxon>
        <taxon>Auchenorrhyncha</taxon>
        <taxon>Membracoidea</taxon>
        <taxon>Cicadellidae</taxon>
        <taxon>Typhlocybinae</taxon>
        <taxon>Typhlocybini</taxon>
        <taxon>Limassolla</taxon>
    </lineage>
</organism>
<dbReference type="GO" id="GO:0008137">
    <property type="term" value="F:NADH dehydrogenase (ubiquinone) activity"/>
    <property type="evidence" value="ECO:0007669"/>
    <property type="project" value="UniProtKB-EC"/>
</dbReference>
<gene>
    <name evidence="20" type="primary">ND2</name>
</gene>
<evidence type="ECO:0000256" key="9">
    <source>
        <dbReference type="ARBA" id="ARBA00022792"/>
    </source>
</evidence>
<dbReference type="AlphaFoldDB" id="A0A872PM54"/>
<evidence type="ECO:0000256" key="7">
    <source>
        <dbReference type="ARBA" id="ARBA00022660"/>
    </source>
</evidence>
<feature type="transmembrane region" description="Helical" evidence="18">
    <location>
        <begin position="301"/>
        <end position="318"/>
    </location>
</feature>
<protein>
    <recommendedName>
        <fullName evidence="5 18">NADH-ubiquinone oxidoreductase chain 2</fullName>
        <ecNumber evidence="4 18">7.1.1.2</ecNumber>
    </recommendedName>
</protein>
<keyword evidence="6" id="KW-0813">Transport</keyword>
<feature type="domain" description="NADH:quinone oxidoreductase/Mrp antiporter transmembrane" evidence="19">
    <location>
        <begin position="24"/>
        <end position="272"/>
    </location>
</feature>
<dbReference type="PANTHER" id="PTHR46552:SF1">
    <property type="entry name" value="NADH-UBIQUINONE OXIDOREDUCTASE CHAIN 2"/>
    <property type="match status" value="1"/>
</dbReference>
<feature type="transmembrane region" description="Helical" evidence="18">
    <location>
        <begin position="104"/>
        <end position="124"/>
    </location>
</feature>
<keyword evidence="11 18" id="KW-0249">Electron transport</keyword>
<keyword evidence="9 18" id="KW-0999">Mitochondrion inner membrane</keyword>
<evidence type="ECO:0000256" key="3">
    <source>
        <dbReference type="ARBA" id="ARBA00007012"/>
    </source>
</evidence>
<dbReference type="Pfam" id="PF00361">
    <property type="entry name" value="Proton_antipo_M"/>
    <property type="match status" value="1"/>
</dbReference>
<keyword evidence="16 18" id="KW-0472">Membrane</keyword>
<comment type="function">
    <text evidence="1">Core subunit of the mitochondrial membrane respiratory chain NADH dehydrogenase (Complex I) that is believed to belong to the minimal assembly required for catalysis. Complex I functions in the transfer of electrons from NADH to the respiratory chain. The immediate electron acceptor for the enzyme is believed to be ubiquinone.</text>
</comment>
<comment type="catalytic activity">
    <reaction evidence="17 18">
        <text>a ubiquinone + NADH + 5 H(+)(in) = a ubiquinol + NAD(+) + 4 H(+)(out)</text>
        <dbReference type="Rhea" id="RHEA:29091"/>
        <dbReference type="Rhea" id="RHEA-COMP:9565"/>
        <dbReference type="Rhea" id="RHEA-COMP:9566"/>
        <dbReference type="ChEBI" id="CHEBI:15378"/>
        <dbReference type="ChEBI" id="CHEBI:16389"/>
        <dbReference type="ChEBI" id="CHEBI:17976"/>
        <dbReference type="ChEBI" id="CHEBI:57540"/>
        <dbReference type="ChEBI" id="CHEBI:57945"/>
        <dbReference type="EC" id="7.1.1.2"/>
    </reaction>
</comment>
<keyword evidence="10 18" id="KW-1278">Translocase</keyword>
<reference evidence="20" key="1">
    <citation type="journal article" name="Insects">
        <title>Characterization of the Complete Mitochondrial Genomes of Two Species with Preliminary Investigation on Phylogenetic Status of Zyginellini (Hemiptera: Cicadellidae: Typhlocybinae).</title>
        <authorList>
            <person name="Zhou X."/>
            <person name="Dietrich C.H."/>
            <person name="Huang M."/>
        </authorList>
    </citation>
    <scope>NUCLEOTIDE SEQUENCE</scope>
</reference>
<evidence type="ECO:0000313" key="20">
    <source>
        <dbReference type="EMBL" id="QOX09877.1"/>
    </source>
</evidence>
<dbReference type="EC" id="7.1.1.2" evidence="4 18"/>
<comment type="subcellular location">
    <subcellularLocation>
        <location evidence="2 18">Mitochondrion inner membrane</location>
        <topology evidence="2 18">Multi-pass membrane protein</topology>
    </subcellularLocation>
</comment>
<evidence type="ECO:0000256" key="17">
    <source>
        <dbReference type="ARBA" id="ARBA00049551"/>
    </source>
</evidence>
<evidence type="ECO:0000256" key="15">
    <source>
        <dbReference type="ARBA" id="ARBA00023128"/>
    </source>
</evidence>
<keyword evidence="15 18" id="KW-0496">Mitochondrion</keyword>
<dbReference type="GO" id="GO:0005743">
    <property type="term" value="C:mitochondrial inner membrane"/>
    <property type="evidence" value="ECO:0007669"/>
    <property type="project" value="UniProtKB-SubCell"/>
</dbReference>
<accession>A0A872PM54</accession>
<evidence type="ECO:0000259" key="19">
    <source>
        <dbReference type="Pfam" id="PF00361"/>
    </source>
</evidence>
<dbReference type="InterPro" id="IPR001750">
    <property type="entry name" value="ND/Mrp_TM"/>
</dbReference>
<feature type="transmembrane region" description="Helical" evidence="18">
    <location>
        <begin position="130"/>
        <end position="152"/>
    </location>
</feature>